<evidence type="ECO:0000313" key="3">
    <source>
        <dbReference type="Proteomes" id="UP000831787"/>
    </source>
</evidence>
<name>A0ABY4EIN8_9BACI</name>
<organism evidence="2 3">
    <name type="scientific">Halobacillus salinarum</name>
    <dbReference type="NCBI Taxonomy" id="2932257"/>
    <lineage>
        <taxon>Bacteria</taxon>
        <taxon>Bacillati</taxon>
        <taxon>Bacillota</taxon>
        <taxon>Bacilli</taxon>
        <taxon>Bacillales</taxon>
        <taxon>Bacillaceae</taxon>
        <taxon>Halobacillus</taxon>
    </lineage>
</organism>
<dbReference type="PANTHER" id="PTHR38663">
    <property type="match status" value="1"/>
</dbReference>
<sequence length="99" mass="11254">MYQWIIIGGGIQGCCVATRLLEEKVNKEDLLIIDPYPDPMHMWRTLTNKIGMPYLRSPSVHHLNADPYSLGKYSRANDYAQPFKGDTNVHVWTCSISTA</sequence>
<evidence type="ECO:0000259" key="1">
    <source>
        <dbReference type="Pfam" id="PF13454"/>
    </source>
</evidence>
<dbReference type="InterPro" id="IPR038732">
    <property type="entry name" value="HpyO/CreE_NAD-binding"/>
</dbReference>
<feature type="domain" description="FAD-dependent urate hydroxylase HpyO/Asp monooxygenase CreE-like FAD/NAD(P)-binding" evidence="1">
    <location>
        <begin position="5"/>
        <end position="79"/>
    </location>
</feature>
<dbReference type="Pfam" id="PF13454">
    <property type="entry name" value="NAD_binding_9"/>
    <property type="match status" value="1"/>
</dbReference>
<dbReference type="InterPro" id="IPR036188">
    <property type="entry name" value="FAD/NAD-bd_sf"/>
</dbReference>
<dbReference type="SUPFAM" id="SSF51905">
    <property type="entry name" value="FAD/NAD(P)-binding domain"/>
    <property type="match status" value="1"/>
</dbReference>
<dbReference type="PANTHER" id="PTHR38663:SF1">
    <property type="entry name" value="L-ORNITHINE N(5)-MONOOXYGENASE"/>
    <property type="match status" value="1"/>
</dbReference>
<protein>
    <submittedName>
        <fullName evidence="2">FAD/NAD(P)-binding protein</fullName>
    </submittedName>
</protein>
<accession>A0ABY4EIN8</accession>
<proteinExistence type="predicted"/>
<evidence type="ECO:0000313" key="2">
    <source>
        <dbReference type="EMBL" id="UOQ44295.1"/>
    </source>
</evidence>
<reference evidence="2 3" key="1">
    <citation type="submission" date="2022-04" db="EMBL/GenBank/DDBJ databases">
        <title>Halobacillus sp. isolated from saltern.</title>
        <authorList>
            <person name="Won M."/>
            <person name="Lee C.-M."/>
            <person name="Woen H.-Y."/>
            <person name="Kwon S.-W."/>
        </authorList>
    </citation>
    <scope>NUCLEOTIDE SEQUENCE [LARGE SCALE GENOMIC DNA]</scope>
    <source>
        <strain evidence="2 3">SSBR10-3</strain>
    </source>
</reference>
<gene>
    <name evidence="2" type="ORF">MUN89_21000</name>
</gene>
<dbReference type="RefSeq" id="WP_244710133.1">
    <property type="nucleotide sequence ID" value="NZ_CP095073.1"/>
</dbReference>
<keyword evidence="3" id="KW-1185">Reference proteome</keyword>
<dbReference type="EMBL" id="CP095073">
    <property type="protein sequence ID" value="UOQ44295.1"/>
    <property type="molecule type" value="Genomic_DNA"/>
</dbReference>
<dbReference type="Proteomes" id="UP000831787">
    <property type="component" value="Chromosome"/>
</dbReference>